<dbReference type="eggNOG" id="ENOG502ZBAJ">
    <property type="taxonomic scope" value="Bacteria"/>
</dbReference>
<protein>
    <submittedName>
        <fullName evidence="1">Putative cytoplasmic protein</fullName>
    </submittedName>
</protein>
<proteinExistence type="predicted"/>
<keyword evidence="2" id="KW-1185">Reference proteome</keyword>
<dbReference type="EMBL" id="JMPI01000020">
    <property type="protein sequence ID" value="KFC83477.1"/>
    <property type="molecule type" value="Genomic_DNA"/>
</dbReference>
<evidence type="ECO:0000313" key="2">
    <source>
        <dbReference type="Proteomes" id="UP000028653"/>
    </source>
</evidence>
<organism evidence="1 2">
    <name type="scientific">Buttiauxella agrestis ATCC 33320</name>
    <dbReference type="NCBI Taxonomy" id="1006004"/>
    <lineage>
        <taxon>Bacteria</taxon>
        <taxon>Pseudomonadati</taxon>
        <taxon>Pseudomonadota</taxon>
        <taxon>Gammaproteobacteria</taxon>
        <taxon>Enterobacterales</taxon>
        <taxon>Enterobacteriaceae</taxon>
        <taxon>Buttiauxella</taxon>
    </lineage>
</organism>
<name>A0A085GID2_9ENTR</name>
<comment type="caution">
    <text evidence="1">The sequence shown here is derived from an EMBL/GenBank/DDBJ whole genome shotgun (WGS) entry which is preliminary data.</text>
</comment>
<dbReference type="STRING" id="1006004.GBAG_0916"/>
<gene>
    <name evidence="1" type="ORF">GBAG_0916</name>
</gene>
<dbReference type="Proteomes" id="UP000028653">
    <property type="component" value="Unassembled WGS sequence"/>
</dbReference>
<dbReference type="RefSeq" id="WP_034493796.1">
    <property type="nucleotide sequence ID" value="NZ_JMPI01000020.1"/>
</dbReference>
<evidence type="ECO:0000313" key="1">
    <source>
        <dbReference type="EMBL" id="KFC83477.1"/>
    </source>
</evidence>
<accession>A0A085GID2</accession>
<dbReference type="Pfam" id="PF11392">
    <property type="entry name" value="AllH"/>
    <property type="match status" value="1"/>
</dbReference>
<reference evidence="1 2" key="1">
    <citation type="submission" date="2014-05" db="EMBL/GenBank/DDBJ databases">
        <title>ATOL: Assembling a taxonomically balanced genome-scale reconstruction of the evolutionary history of the Enterobacteriaceae.</title>
        <authorList>
            <person name="Plunkett G.III."/>
            <person name="Neeno-Eckwall E.C."/>
            <person name="Glasner J.D."/>
            <person name="Perna N.T."/>
        </authorList>
    </citation>
    <scope>NUCLEOTIDE SEQUENCE [LARGE SCALE GENOMIC DNA]</scope>
    <source>
        <strain evidence="1 2">ATCC 33320</strain>
    </source>
</reference>
<sequence>MSECLLPLLRSRQAPAFRQLWRVTGVYPRTINLAANDGALLTLHRAGEGVSPMGWVLRHDDHQRLRLALKRDTPISVTEKGLNLAGYHLVAPQRECSLRLPDNPAVPCLQTSLLYCNAETGLYGPLSTIASQPLPVELRQFQRSFRASLAGKVVNWCRMLGKGPGLTPTHDDILVGMLLAGWYHRRLSAECGAHFFDASVDLRATTTQVSVNYLRFAAQGVFSSPLLHFAHSLTSPARLPFATRQLLSLGHTSGADTLLGFWLGQRVVL</sequence>
<dbReference type="InterPro" id="IPR021530">
    <property type="entry name" value="AllH-like"/>
</dbReference>
<dbReference type="AlphaFoldDB" id="A0A085GID2"/>